<proteinExistence type="predicted"/>
<organism evidence="1 2">
    <name type="scientific">Thorsellia anophelis DSM 18579</name>
    <dbReference type="NCBI Taxonomy" id="1123402"/>
    <lineage>
        <taxon>Bacteria</taxon>
        <taxon>Pseudomonadati</taxon>
        <taxon>Pseudomonadota</taxon>
        <taxon>Gammaproteobacteria</taxon>
        <taxon>Enterobacterales</taxon>
        <taxon>Thorselliaceae</taxon>
        <taxon>Thorsellia</taxon>
    </lineage>
</organism>
<reference evidence="2" key="1">
    <citation type="submission" date="2016-10" db="EMBL/GenBank/DDBJ databases">
        <authorList>
            <person name="Varghese N."/>
            <person name="Submissions S."/>
        </authorList>
    </citation>
    <scope>NUCLEOTIDE SEQUENCE [LARGE SCALE GENOMIC DNA]</scope>
    <source>
        <strain evidence="2">DSM 18579</strain>
    </source>
</reference>
<dbReference type="AlphaFoldDB" id="A0A1I0DHH9"/>
<evidence type="ECO:0000313" key="1">
    <source>
        <dbReference type="EMBL" id="SET31764.1"/>
    </source>
</evidence>
<name>A0A1I0DHH9_9GAMM</name>
<dbReference type="OrthoDB" id="6458166at2"/>
<dbReference type="EMBL" id="FOHV01000016">
    <property type="protein sequence ID" value="SET31764.1"/>
    <property type="molecule type" value="Genomic_DNA"/>
</dbReference>
<keyword evidence="2" id="KW-1185">Reference proteome</keyword>
<dbReference type="RefSeq" id="WP_093320448.1">
    <property type="nucleotide sequence ID" value="NZ_FOHV01000016.1"/>
</dbReference>
<gene>
    <name evidence="1" type="ORF">SAMN02583745_01991</name>
</gene>
<evidence type="ECO:0000313" key="2">
    <source>
        <dbReference type="Proteomes" id="UP000242642"/>
    </source>
</evidence>
<protein>
    <submittedName>
        <fullName evidence="1">Uncharacterized protein</fullName>
    </submittedName>
</protein>
<accession>A0A1I0DHH9</accession>
<sequence>MEGTLIFCQDGVLRLQADFDDKEAIPLAFIQKFAHAENDDLFMFDYLNHIVRCEEGVTLANIMFAIEPWKKFLSKMLGIDLESYLTEIRKPTEIENDLDWISVSTITILAKPDNVVNPSIVESVGAMLSNLEGLAKGFFMDSSTRAHGYIKDDPNAYAIDCNIQSLKNLPVYIDDFHYLLDYQNEESKSHLFNQRYSGVKKHAINGNYIEIVQSCKLKTFLEGLFKKGLYYPTPEISALENAKLDAISESLNDIDYEQNLPAKNNLTVVGDNNKPETEVVNMTDRMIENLMQQDELSDVLESFLEYFDERQNEWDSLTEACHQDDDYQIRIGQIKFAKAPQRILLDAILPEE</sequence>
<dbReference type="Proteomes" id="UP000242642">
    <property type="component" value="Unassembled WGS sequence"/>
</dbReference>